<keyword evidence="2" id="KW-1185">Reference proteome</keyword>
<dbReference type="KEGG" id="lxl:KDY119_00509"/>
<dbReference type="AlphaFoldDB" id="A0A5P9Q6X0"/>
<proteinExistence type="predicted"/>
<evidence type="ECO:0000313" key="1">
    <source>
        <dbReference type="EMBL" id="QFU97016.1"/>
    </source>
</evidence>
<dbReference type="EMBL" id="CP045529">
    <property type="protein sequence ID" value="QFU97016.1"/>
    <property type="molecule type" value="Genomic_DNA"/>
</dbReference>
<dbReference type="Proteomes" id="UP000326702">
    <property type="component" value="Chromosome"/>
</dbReference>
<gene>
    <name evidence="1" type="ORF">KDY119_00509</name>
</gene>
<dbReference type="RefSeq" id="WP_194174320.1">
    <property type="nucleotide sequence ID" value="NZ_BAABIH010000013.1"/>
</dbReference>
<evidence type="ECO:0008006" key="3">
    <source>
        <dbReference type="Google" id="ProtNLM"/>
    </source>
</evidence>
<reference evidence="1 2" key="1">
    <citation type="submission" date="2019-10" db="EMBL/GenBank/DDBJ databases">
        <title>Genome sequence of Luteimicrobium xylanilyticum HY-24.</title>
        <authorList>
            <person name="Kim D.Y."/>
            <person name="Park H.-Y."/>
        </authorList>
    </citation>
    <scope>NUCLEOTIDE SEQUENCE [LARGE SCALE GENOMIC DNA]</scope>
    <source>
        <strain evidence="1 2">HY-24</strain>
    </source>
</reference>
<sequence>MTIPGARRRLSRGLVAVLVTALAALVALTGAAFQLSRSYADDAPHVSVLATSTLRAERAYLVDCSHQPVFRPTSFTVTCGDANAAIESVDWSRWTTAEAEGTATYVENDCDPYCAAGHLREYPVEVRADRVSRDGSAHVFRRLVLTFPDRHPGWVTGGRTTFDVDFRESGA</sequence>
<accession>A0A5P9Q6X0</accession>
<evidence type="ECO:0000313" key="2">
    <source>
        <dbReference type="Proteomes" id="UP000326702"/>
    </source>
</evidence>
<name>A0A5P9Q6X0_9MICO</name>
<organism evidence="1 2">
    <name type="scientific">Luteimicrobium xylanilyticum</name>
    <dbReference type="NCBI Taxonomy" id="1133546"/>
    <lineage>
        <taxon>Bacteria</taxon>
        <taxon>Bacillati</taxon>
        <taxon>Actinomycetota</taxon>
        <taxon>Actinomycetes</taxon>
        <taxon>Micrococcales</taxon>
        <taxon>Luteimicrobium</taxon>
    </lineage>
</organism>
<protein>
    <recommendedName>
        <fullName evidence="3">Secreted protein</fullName>
    </recommendedName>
</protein>